<dbReference type="SUPFAM" id="SSF56349">
    <property type="entry name" value="DNA breaking-rejoining enzymes"/>
    <property type="match status" value="1"/>
</dbReference>
<accession>A0A099LMF5</accession>
<protein>
    <submittedName>
        <fullName evidence="3">Integrase</fullName>
    </submittedName>
</protein>
<dbReference type="GeneID" id="43685220"/>
<evidence type="ECO:0000259" key="2">
    <source>
        <dbReference type="PROSITE" id="PS51898"/>
    </source>
</evidence>
<dbReference type="CDD" id="cd00397">
    <property type="entry name" value="DNA_BRE_C"/>
    <property type="match status" value="1"/>
</dbReference>
<feature type="domain" description="Tyr recombinase" evidence="2">
    <location>
        <begin position="175"/>
        <end position="343"/>
    </location>
</feature>
<evidence type="ECO:0000313" key="4">
    <source>
        <dbReference type="Proteomes" id="UP000029994"/>
    </source>
</evidence>
<reference evidence="3 4" key="1">
    <citation type="submission" date="2014-04" db="EMBL/GenBank/DDBJ databases">
        <title>Genome sequencing of Vibrio navarrensis strains.</title>
        <authorList>
            <person name="Gladney L.M."/>
            <person name="Katz L.S."/>
            <person name="Marino-Ramirez L."/>
            <person name="Jordan I.K."/>
        </authorList>
    </citation>
    <scope>NUCLEOTIDE SEQUENCE [LARGE SCALE GENOMIC DNA]</scope>
    <source>
        <strain evidence="3 4">ATCC 51183</strain>
    </source>
</reference>
<evidence type="ECO:0000256" key="1">
    <source>
        <dbReference type="ARBA" id="ARBA00023172"/>
    </source>
</evidence>
<keyword evidence="1" id="KW-0233">DNA recombination</keyword>
<dbReference type="Pfam" id="PF00589">
    <property type="entry name" value="Phage_integrase"/>
    <property type="match status" value="1"/>
</dbReference>
<dbReference type="GO" id="GO:0015074">
    <property type="term" value="P:DNA integration"/>
    <property type="evidence" value="ECO:0007669"/>
    <property type="project" value="InterPro"/>
</dbReference>
<dbReference type="InterPro" id="IPR011010">
    <property type="entry name" value="DNA_brk_join_enz"/>
</dbReference>
<gene>
    <name evidence="3" type="ORF">EA26_19275</name>
</gene>
<proteinExistence type="predicted"/>
<dbReference type="RefSeq" id="WP_039431699.1">
    <property type="nucleotide sequence ID" value="NZ_CP061845.1"/>
</dbReference>
<comment type="caution">
    <text evidence="3">The sequence shown here is derived from an EMBL/GenBank/DDBJ whole genome shotgun (WGS) entry which is preliminary data.</text>
</comment>
<dbReference type="InterPro" id="IPR013762">
    <property type="entry name" value="Integrase-like_cat_sf"/>
</dbReference>
<keyword evidence="4" id="KW-1185">Reference proteome</keyword>
<organism evidence="3 4">
    <name type="scientific">Vibrio navarrensis</name>
    <dbReference type="NCBI Taxonomy" id="29495"/>
    <lineage>
        <taxon>Bacteria</taxon>
        <taxon>Pseudomonadati</taxon>
        <taxon>Pseudomonadota</taxon>
        <taxon>Gammaproteobacteria</taxon>
        <taxon>Vibrionales</taxon>
        <taxon>Vibrionaceae</taxon>
        <taxon>Vibrio</taxon>
    </lineage>
</organism>
<dbReference type="GO" id="GO:0003677">
    <property type="term" value="F:DNA binding"/>
    <property type="evidence" value="ECO:0007669"/>
    <property type="project" value="InterPro"/>
</dbReference>
<dbReference type="InterPro" id="IPR002104">
    <property type="entry name" value="Integrase_catalytic"/>
</dbReference>
<dbReference type="GO" id="GO:0006310">
    <property type="term" value="P:DNA recombination"/>
    <property type="evidence" value="ECO:0007669"/>
    <property type="project" value="UniProtKB-KW"/>
</dbReference>
<dbReference type="Gene3D" id="1.10.443.10">
    <property type="entry name" value="Intergrase catalytic core"/>
    <property type="match status" value="1"/>
</dbReference>
<sequence length="343" mass="39178">MGYKAKVWRIEDNGERAVVVVDGQGIPHDQISRYLLGKRNDRATKTVLNLGKNICQLYRWSDYIGVDIEERIKTGLIFGITEIDSLVSYLSKNQRQLKKQKEDKESDDSVLAFAGYVSAGVLTQKIDAVREYFTWLGQLAVENRLITDPYYTAIAPAIKDLNDALDARKVSGITKKRIGLTDKEQQFLLLITHPTHPENPFESRTRVRNHLIFKMLLLCGVRLGELMALRINNCHLLGDTPYIRFGQNLTKESDPRSVPPEAKTLPRNIYLTTELAADLDSYIMNERKARGKIARKAPPYVFLNTLNAPTPMTDGAFYHMCKLLCEKFPKQLNNLHPHRLRHT</sequence>
<evidence type="ECO:0000313" key="3">
    <source>
        <dbReference type="EMBL" id="KGK09340.1"/>
    </source>
</evidence>
<dbReference type="STRING" id="29495.EA26_19275"/>
<dbReference type="PROSITE" id="PS51898">
    <property type="entry name" value="TYR_RECOMBINASE"/>
    <property type="match status" value="1"/>
</dbReference>
<name>A0A099LMF5_9VIBR</name>
<dbReference type="EMBL" id="JMCG01000002">
    <property type="protein sequence ID" value="KGK09340.1"/>
    <property type="molecule type" value="Genomic_DNA"/>
</dbReference>
<dbReference type="eggNOG" id="COG0582">
    <property type="taxonomic scope" value="Bacteria"/>
</dbReference>
<dbReference type="Proteomes" id="UP000029994">
    <property type="component" value="Unassembled WGS sequence"/>
</dbReference>
<dbReference type="AlphaFoldDB" id="A0A099LMF5"/>